<organism evidence="6 7">
    <name type="scientific">Leptidea sinapis</name>
    <dbReference type="NCBI Taxonomy" id="189913"/>
    <lineage>
        <taxon>Eukaryota</taxon>
        <taxon>Metazoa</taxon>
        <taxon>Ecdysozoa</taxon>
        <taxon>Arthropoda</taxon>
        <taxon>Hexapoda</taxon>
        <taxon>Insecta</taxon>
        <taxon>Pterygota</taxon>
        <taxon>Neoptera</taxon>
        <taxon>Endopterygota</taxon>
        <taxon>Lepidoptera</taxon>
        <taxon>Glossata</taxon>
        <taxon>Ditrysia</taxon>
        <taxon>Papilionoidea</taxon>
        <taxon>Pieridae</taxon>
        <taxon>Dismorphiinae</taxon>
        <taxon>Leptidea</taxon>
    </lineage>
</organism>
<dbReference type="InterPro" id="IPR027417">
    <property type="entry name" value="P-loop_NTPase"/>
</dbReference>
<dbReference type="GO" id="GO:0005524">
    <property type="term" value="F:ATP binding"/>
    <property type="evidence" value="ECO:0007669"/>
    <property type="project" value="InterPro"/>
</dbReference>
<accession>A0A5E4QF92</accession>
<name>A0A5E4QF92_9NEOP</name>
<evidence type="ECO:0000256" key="2">
    <source>
        <dbReference type="ARBA" id="ARBA00022741"/>
    </source>
</evidence>
<evidence type="ECO:0000256" key="4">
    <source>
        <dbReference type="SAM" id="Coils"/>
    </source>
</evidence>
<feature type="coiled-coil region" evidence="4">
    <location>
        <begin position="281"/>
        <end position="319"/>
    </location>
</feature>
<keyword evidence="2" id="KW-0547">Nucleotide-binding</keyword>
<keyword evidence="1" id="KW-0808">Transferase</keyword>
<reference evidence="6 7" key="1">
    <citation type="submission" date="2017-07" db="EMBL/GenBank/DDBJ databases">
        <authorList>
            <person name="Talla V."/>
            <person name="Backstrom N."/>
        </authorList>
    </citation>
    <scope>NUCLEOTIDE SEQUENCE [LARGE SCALE GENOMIC DNA]</scope>
</reference>
<dbReference type="SUPFAM" id="SSF52540">
    <property type="entry name" value="P-loop containing nucleoside triphosphate hydrolases"/>
    <property type="match status" value="1"/>
</dbReference>
<keyword evidence="4" id="KW-0175">Coiled coil</keyword>
<keyword evidence="7" id="KW-1185">Reference proteome</keyword>
<keyword evidence="3" id="KW-0418">Kinase</keyword>
<protein>
    <recommendedName>
        <fullName evidence="8">Adenylate kinase 7</fullName>
    </recommendedName>
</protein>
<gene>
    <name evidence="6" type="ORF">LSINAPIS_LOCUS7962</name>
</gene>
<dbReference type="EMBL" id="FZQP02002747">
    <property type="protein sequence ID" value="VVC96460.1"/>
    <property type="molecule type" value="Genomic_DNA"/>
</dbReference>
<dbReference type="PANTHER" id="PTHR23359">
    <property type="entry name" value="NUCLEOTIDE KINASE"/>
    <property type="match status" value="1"/>
</dbReference>
<evidence type="ECO:0000313" key="7">
    <source>
        <dbReference type="Proteomes" id="UP000324832"/>
    </source>
</evidence>
<evidence type="ECO:0000313" key="6">
    <source>
        <dbReference type="EMBL" id="VVC96460.1"/>
    </source>
</evidence>
<proteinExistence type="predicted"/>
<dbReference type="InterPro" id="IPR047499">
    <property type="entry name" value="DD_AK7"/>
</dbReference>
<dbReference type="CDD" id="cd22967">
    <property type="entry name" value="DD_AK7"/>
    <property type="match status" value="1"/>
</dbReference>
<feature type="compositionally biased region" description="Acidic residues" evidence="5">
    <location>
        <begin position="76"/>
        <end position="96"/>
    </location>
</feature>
<dbReference type="GO" id="GO:0006139">
    <property type="term" value="P:nucleobase-containing compound metabolic process"/>
    <property type="evidence" value="ECO:0007669"/>
    <property type="project" value="InterPro"/>
</dbReference>
<dbReference type="InterPro" id="IPR000850">
    <property type="entry name" value="Adenylat/UMP-CMP_kin"/>
</dbReference>
<sequence length="429" mass="48958">MKAFRKERALKPFKVIVYGPPIVGKTTLSKLISDAYGLMYISPETVVDDIIDDLTWRIHHWEEGEFAALATAPQTGEEEDPAPADSEDDQVEEEGAQETARQTLASLLAGRVPTEEELIGYLRQRLLCHEARNKGWVLDGFPVTLGQCSMLFDKGDEQDSDVEEENNEEQFDEDVELYSNVLKKILPDIVVSLEATDDFVCDKAMRDQNNDSRLDEEVVLKRLNEFRTNDGRDVSPLNFFDELDIHPLIVPVKDNTDYSMKASYAAVALRMGRPCRYGKLMDRIEAAEKKERKELEAMRVKEEKALKELEKMMQEEREDKMEYWLYALMQEEEEAALAAAGEPMRNYLINHIFPTLTPALLEAEYLFKLNPTGKMLEPGYNLQAEKLLGKIKILDDALKDLDIKIDPLLPPECEVEDPKPHTINPMSAL</sequence>
<feature type="region of interest" description="Disordered" evidence="5">
    <location>
        <begin position="72"/>
        <end position="99"/>
    </location>
</feature>
<evidence type="ECO:0000256" key="1">
    <source>
        <dbReference type="ARBA" id="ARBA00022679"/>
    </source>
</evidence>
<evidence type="ECO:0000256" key="5">
    <source>
        <dbReference type="SAM" id="MobiDB-lite"/>
    </source>
</evidence>
<dbReference type="AlphaFoldDB" id="A0A5E4QF92"/>
<dbReference type="Proteomes" id="UP000324832">
    <property type="component" value="Unassembled WGS sequence"/>
</dbReference>
<dbReference type="Gene3D" id="3.40.50.300">
    <property type="entry name" value="P-loop containing nucleotide triphosphate hydrolases"/>
    <property type="match status" value="1"/>
</dbReference>
<evidence type="ECO:0008006" key="8">
    <source>
        <dbReference type="Google" id="ProtNLM"/>
    </source>
</evidence>
<evidence type="ECO:0000256" key="3">
    <source>
        <dbReference type="ARBA" id="ARBA00022777"/>
    </source>
</evidence>
<dbReference type="GO" id="GO:0019205">
    <property type="term" value="F:nucleobase-containing compound kinase activity"/>
    <property type="evidence" value="ECO:0007669"/>
    <property type="project" value="InterPro"/>
</dbReference>